<dbReference type="RefSeq" id="WP_170117853.1">
    <property type="nucleotide sequence ID" value="NZ_JACWLN010000005.1"/>
</dbReference>
<feature type="signal peptide" evidence="1">
    <location>
        <begin position="1"/>
        <end position="21"/>
    </location>
</feature>
<proteinExistence type="predicted"/>
<dbReference type="Proteomes" id="UP000245667">
    <property type="component" value="Unassembled WGS sequence"/>
</dbReference>
<accession>A0A316DXR4</accession>
<keyword evidence="6" id="KW-1185">Reference proteome</keyword>
<protein>
    <submittedName>
        <fullName evidence="3">DUF1080 domain-containing protein</fullName>
    </submittedName>
    <submittedName>
        <fullName evidence="4">Uncharacterized protein DUF1080</fullName>
    </submittedName>
</protein>
<dbReference type="Proteomes" id="UP000651837">
    <property type="component" value="Unassembled WGS sequence"/>
</dbReference>
<evidence type="ECO:0000313" key="4">
    <source>
        <dbReference type="EMBL" id="PWK22864.1"/>
    </source>
</evidence>
<sequence length="275" mass="31796">MKATKLFFTVLLPLGIFLSYSGTNEKNDPTLKKPNTKTLIAPNESLSNTGQWVPLFNGRDLEGWEVKSVKEDQHYNFWSVKDGAIVVNSMGVTDHDYNWLQTKKEYADFELKLKFQSYRESPGNSGIQIRSRYDSDGTAKGSVYKGWLDGPQVDIHPKKPWRTGFIYDETRGHQRWIYPDLPDWNIDKSTYAPKEVRHYFNDEPPHWNDLVIICKGNHITTIVNNLIVADYDGKGVLDDRWHQKYGVDTKGFIALQLHKNNQLKMAFKDIQIKAL</sequence>
<evidence type="ECO:0000313" key="5">
    <source>
        <dbReference type="Proteomes" id="UP000245667"/>
    </source>
</evidence>
<organism evidence="4 5">
    <name type="scientific">Maribacter polysiphoniae</name>
    <dbReference type="NCBI Taxonomy" id="429344"/>
    <lineage>
        <taxon>Bacteria</taxon>
        <taxon>Pseudomonadati</taxon>
        <taxon>Bacteroidota</taxon>
        <taxon>Flavobacteriia</taxon>
        <taxon>Flavobacteriales</taxon>
        <taxon>Flavobacteriaceae</taxon>
        <taxon>Maribacter</taxon>
    </lineage>
</organism>
<dbReference type="GO" id="GO:0016787">
    <property type="term" value="F:hydrolase activity"/>
    <property type="evidence" value="ECO:0007669"/>
    <property type="project" value="InterPro"/>
</dbReference>
<dbReference type="AlphaFoldDB" id="A0A316DXR4"/>
<comment type="caution">
    <text evidence="4">The sequence shown here is derived from an EMBL/GenBank/DDBJ whole genome shotgun (WGS) entry which is preliminary data.</text>
</comment>
<evidence type="ECO:0000313" key="6">
    <source>
        <dbReference type="Proteomes" id="UP000651837"/>
    </source>
</evidence>
<dbReference type="InterPro" id="IPR010496">
    <property type="entry name" value="AL/BT2_dom"/>
</dbReference>
<evidence type="ECO:0000256" key="1">
    <source>
        <dbReference type="SAM" id="SignalP"/>
    </source>
</evidence>
<gene>
    <name evidence="3" type="ORF">HZY62_13075</name>
    <name evidence="4" type="ORF">LX92_02802</name>
</gene>
<evidence type="ECO:0000259" key="2">
    <source>
        <dbReference type="Pfam" id="PF06439"/>
    </source>
</evidence>
<reference evidence="3 6" key="2">
    <citation type="submission" date="2020-07" db="EMBL/GenBank/DDBJ databases">
        <title>The draft genome sequence of Maribacter polysiphoniae KCTC 22021.</title>
        <authorList>
            <person name="Mu L."/>
        </authorList>
    </citation>
    <scope>NUCLEOTIDE SEQUENCE [LARGE SCALE GENOMIC DNA]</scope>
    <source>
        <strain evidence="3 6">KCTC 22021</strain>
    </source>
</reference>
<dbReference type="Pfam" id="PF06439">
    <property type="entry name" value="3keto-disac_hyd"/>
    <property type="match status" value="1"/>
</dbReference>
<evidence type="ECO:0000313" key="3">
    <source>
        <dbReference type="EMBL" id="MBD1261530.1"/>
    </source>
</evidence>
<dbReference type="EMBL" id="JACWLN010000005">
    <property type="protein sequence ID" value="MBD1261530.1"/>
    <property type="molecule type" value="Genomic_DNA"/>
</dbReference>
<dbReference type="Gene3D" id="2.60.120.560">
    <property type="entry name" value="Exo-inulinase, domain 1"/>
    <property type="match status" value="1"/>
</dbReference>
<feature type="chain" id="PRO_5016337021" evidence="1">
    <location>
        <begin position="22"/>
        <end position="275"/>
    </location>
</feature>
<name>A0A316DXR4_9FLAO</name>
<feature type="domain" description="3-keto-alpha-glucoside-1,2-lyase/3-keto-2-hydroxy-glucal hydratase" evidence="2">
    <location>
        <begin position="51"/>
        <end position="273"/>
    </location>
</feature>
<dbReference type="EMBL" id="QGGQ01000006">
    <property type="protein sequence ID" value="PWK22864.1"/>
    <property type="molecule type" value="Genomic_DNA"/>
</dbReference>
<keyword evidence="1" id="KW-0732">Signal</keyword>
<reference evidence="4 5" key="1">
    <citation type="submission" date="2018-05" db="EMBL/GenBank/DDBJ databases">
        <title>Genomic Encyclopedia of Archaeal and Bacterial Type Strains, Phase II (KMG-II): from individual species to whole genera.</title>
        <authorList>
            <person name="Goeker M."/>
        </authorList>
    </citation>
    <scope>NUCLEOTIDE SEQUENCE [LARGE SCALE GENOMIC DNA]</scope>
    <source>
        <strain evidence="4 5">DSM 23514</strain>
    </source>
</reference>